<keyword evidence="9" id="KW-0406">Ion transport</keyword>
<keyword evidence="6" id="KW-0812">Transmembrane</keyword>
<name>A0A1I1PVE3_9BACT</name>
<feature type="domain" description="SLBB" evidence="16">
    <location>
        <begin position="153"/>
        <end position="232"/>
    </location>
</feature>
<evidence type="ECO:0000256" key="9">
    <source>
        <dbReference type="ARBA" id="ARBA00023065"/>
    </source>
</evidence>
<dbReference type="InterPro" id="IPR054765">
    <property type="entry name" value="SLBB_dom"/>
</dbReference>
<dbReference type="Gene3D" id="3.30.1950.10">
    <property type="entry name" value="wza like domain"/>
    <property type="match status" value="1"/>
</dbReference>
<dbReference type="InterPro" id="IPR003715">
    <property type="entry name" value="Poly_export_N"/>
</dbReference>
<keyword evidence="11" id="KW-0472">Membrane</keyword>
<evidence type="ECO:0000259" key="15">
    <source>
        <dbReference type="Pfam" id="PF02563"/>
    </source>
</evidence>
<keyword evidence="8" id="KW-0625">Polysaccharide transport</keyword>
<keyword evidence="4" id="KW-1134">Transmembrane beta strand</keyword>
<keyword evidence="12" id="KW-0564">Palmitate</keyword>
<evidence type="ECO:0000256" key="7">
    <source>
        <dbReference type="ARBA" id="ARBA00022729"/>
    </source>
</evidence>
<dbReference type="AlphaFoldDB" id="A0A1I1PVE3"/>
<reference evidence="17 18" key="1">
    <citation type="submission" date="2016-10" db="EMBL/GenBank/DDBJ databases">
        <authorList>
            <person name="de Groot N.N."/>
        </authorList>
    </citation>
    <scope>NUCLEOTIDE SEQUENCE [LARGE SCALE GENOMIC DNA]</scope>
    <source>
        <strain evidence="17 18">DSM 26130</strain>
    </source>
</reference>
<dbReference type="OrthoDB" id="662756at2"/>
<comment type="subcellular location">
    <subcellularLocation>
        <location evidence="1">Cell outer membrane</location>
        <topology evidence="1">Multi-pass membrane protein</topology>
    </subcellularLocation>
</comment>
<evidence type="ECO:0000256" key="5">
    <source>
        <dbReference type="ARBA" id="ARBA00022597"/>
    </source>
</evidence>
<evidence type="ECO:0000256" key="10">
    <source>
        <dbReference type="ARBA" id="ARBA00023114"/>
    </source>
</evidence>
<dbReference type="PANTHER" id="PTHR33619:SF3">
    <property type="entry name" value="POLYSACCHARIDE EXPORT PROTEIN GFCE-RELATED"/>
    <property type="match status" value="1"/>
</dbReference>
<keyword evidence="7" id="KW-0732">Signal</keyword>
<proteinExistence type="inferred from homology"/>
<dbReference type="GO" id="GO:0046930">
    <property type="term" value="C:pore complex"/>
    <property type="evidence" value="ECO:0007669"/>
    <property type="project" value="UniProtKB-KW"/>
</dbReference>
<evidence type="ECO:0000313" key="17">
    <source>
        <dbReference type="EMBL" id="SFD13632.1"/>
    </source>
</evidence>
<keyword evidence="3" id="KW-0813">Transport</keyword>
<evidence type="ECO:0000256" key="3">
    <source>
        <dbReference type="ARBA" id="ARBA00022448"/>
    </source>
</evidence>
<accession>A0A1I1PVE3</accession>
<evidence type="ECO:0000313" key="18">
    <source>
        <dbReference type="Proteomes" id="UP000198598"/>
    </source>
</evidence>
<keyword evidence="14" id="KW-0449">Lipoprotein</keyword>
<keyword evidence="13" id="KW-0998">Cell outer membrane</keyword>
<keyword evidence="18" id="KW-1185">Reference proteome</keyword>
<evidence type="ECO:0000256" key="2">
    <source>
        <dbReference type="ARBA" id="ARBA00009450"/>
    </source>
</evidence>
<comment type="similarity">
    <text evidence="2">Belongs to the BexD/CtrA/VexA family.</text>
</comment>
<evidence type="ECO:0000256" key="11">
    <source>
        <dbReference type="ARBA" id="ARBA00023136"/>
    </source>
</evidence>
<dbReference type="GO" id="GO:0009279">
    <property type="term" value="C:cell outer membrane"/>
    <property type="evidence" value="ECO:0007669"/>
    <property type="project" value="UniProtKB-SubCell"/>
</dbReference>
<evidence type="ECO:0000256" key="4">
    <source>
        <dbReference type="ARBA" id="ARBA00022452"/>
    </source>
</evidence>
<dbReference type="GO" id="GO:0006811">
    <property type="term" value="P:monoatomic ion transport"/>
    <property type="evidence" value="ECO:0007669"/>
    <property type="project" value="UniProtKB-KW"/>
</dbReference>
<dbReference type="EMBL" id="FOLQ01000003">
    <property type="protein sequence ID" value="SFD13632.1"/>
    <property type="molecule type" value="Genomic_DNA"/>
</dbReference>
<dbReference type="Gene3D" id="3.10.560.10">
    <property type="entry name" value="Outer membrane lipoprotein wza domain like"/>
    <property type="match status" value="1"/>
</dbReference>
<dbReference type="PROSITE" id="PS51257">
    <property type="entry name" value="PROKAR_LIPOPROTEIN"/>
    <property type="match status" value="1"/>
</dbReference>
<dbReference type="Pfam" id="PF02563">
    <property type="entry name" value="Poly_export"/>
    <property type="match status" value="1"/>
</dbReference>
<sequence>MRLLKNSTKLQFVVTLLALQLAVGCTSSRRLIYFQSPPLATDTLKTATRFVPVIQPGDIISVRVSSLSPEATTFFNPMATSLPADRLLTPSTISSLPELSGYLVDPAGSIELPLIGKISISGLTTAQAADRIRGQLKEYLKEPTVNVRNQNFRVSVMGEVAHPSLFTIPNERITLLEALSLAGDITIYGRRDNVLLIREENGQQSFIRLDLTSRDLFHSPYYYLHPNDVLYIEPGKARVANADRTYQLLPIALSALSFLAIIFSRF</sequence>
<evidence type="ECO:0000256" key="14">
    <source>
        <dbReference type="ARBA" id="ARBA00023288"/>
    </source>
</evidence>
<feature type="domain" description="Polysaccharide export protein N-terminal" evidence="15">
    <location>
        <begin position="53"/>
        <end position="148"/>
    </location>
</feature>
<keyword evidence="5" id="KW-0762">Sugar transport</keyword>
<dbReference type="GO" id="GO:0015159">
    <property type="term" value="F:polysaccharide transmembrane transporter activity"/>
    <property type="evidence" value="ECO:0007669"/>
    <property type="project" value="InterPro"/>
</dbReference>
<evidence type="ECO:0000259" key="16">
    <source>
        <dbReference type="Pfam" id="PF22461"/>
    </source>
</evidence>
<dbReference type="STRING" id="662367.SAMN05216167_103450"/>
<organism evidence="17 18">
    <name type="scientific">Spirosoma endophyticum</name>
    <dbReference type="NCBI Taxonomy" id="662367"/>
    <lineage>
        <taxon>Bacteria</taxon>
        <taxon>Pseudomonadati</taxon>
        <taxon>Bacteroidota</taxon>
        <taxon>Cytophagia</taxon>
        <taxon>Cytophagales</taxon>
        <taxon>Cytophagaceae</taxon>
        <taxon>Spirosoma</taxon>
    </lineage>
</organism>
<evidence type="ECO:0000256" key="8">
    <source>
        <dbReference type="ARBA" id="ARBA00023047"/>
    </source>
</evidence>
<dbReference type="InterPro" id="IPR049712">
    <property type="entry name" value="Poly_export"/>
</dbReference>
<dbReference type="PANTHER" id="PTHR33619">
    <property type="entry name" value="POLYSACCHARIDE EXPORT PROTEIN GFCE-RELATED"/>
    <property type="match status" value="1"/>
</dbReference>
<gene>
    <name evidence="17" type="ORF">SAMN05216167_103450</name>
</gene>
<evidence type="ECO:0000256" key="12">
    <source>
        <dbReference type="ARBA" id="ARBA00023139"/>
    </source>
</evidence>
<dbReference type="Pfam" id="PF22461">
    <property type="entry name" value="SLBB_2"/>
    <property type="match status" value="1"/>
</dbReference>
<evidence type="ECO:0000256" key="6">
    <source>
        <dbReference type="ARBA" id="ARBA00022692"/>
    </source>
</evidence>
<dbReference type="Proteomes" id="UP000198598">
    <property type="component" value="Unassembled WGS sequence"/>
</dbReference>
<keyword evidence="10" id="KW-0626">Porin</keyword>
<evidence type="ECO:0000256" key="1">
    <source>
        <dbReference type="ARBA" id="ARBA00004571"/>
    </source>
</evidence>
<evidence type="ECO:0000256" key="13">
    <source>
        <dbReference type="ARBA" id="ARBA00023237"/>
    </source>
</evidence>
<dbReference type="GO" id="GO:0015288">
    <property type="term" value="F:porin activity"/>
    <property type="evidence" value="ECO:0007669"/>
    <property type="project" value="UniProtKB-KW"/>
</dbReference>
<protein>
    <submittedName>
        <fullName evidence="17">Polysaccharide export outer membrane protein</fullName>
    </submittedName>
</protein>